<dbReference type="PANTHER" id="PTHR21013">
    <property type="entry name" value="ATP SYNTHASE MITOCHONDRIAL F1 COMPLEX ASSEMBLY FACTOR 2/ATP12 PROTEIN, MITOCHONDRIAL PRECURSOR"/>
    <property type="match status" value="1"/>
</dbReference>
<dbReference type="Proteomes" id="UP000258927">
    <property type="component" value="Chromosome"/>
</dbReference>
<name>A0A2R4MEV2_9HYPH</name>
<evidence type="ECO:0000256" key="3">
    <source>
        <dbReference type="ARBA" id="ARBA00023186"/>
    </source>
</evidence>
<evidence type="ECO:0000313" key="5">
    <source>
        <dbReference type="Proteomes" id="UP000258927"/>
    </source>
</evidence>
<reference evidence="4 5" key="1">
    <citation type="submission" date="2017-05" db="EMBL/GenBank/DDBJ databases">
        <title>Genome Analysis of Maritalea myrionectae HL2708#5.</title>
        <authorList>
            <consortium name="Cotde Inc.-PKNU"/>
            <person name="Jang D."/>
            <person name="Oh H.-M."/>
        </authorList>
    </citation>
    <scope>NUCLEOTIDE SEQUENCE [LARGE SCALE GENOMIC DNA]</scope>
    <source>
        <strain evidence="4 5">HL2708#5</strain>
    </source>
</reference>
<dbReference type="RefSeq" id="WP_117395705.1">
    <property type="nucleotide sequence ID" value="NZ_CP021330.1"/>
</dbReference>
<comment type="similarity">
    <text evidence="1">Belongs to the ATP12 family.</text>
</comment>
<dbReference type="KEGG" id="mmyr:MXMO3_01891"/>
<accession>A0A2R4MEV2</accession>
<dbReference type="STRING" id="1122213.GCA_000423365_02192"/>
<gene>
    <name evidence="4" type="ORF">MXMO3_01891</name>
</gene>
<dbReference type="Gene3D" id="3.30.2180.10">
    <property type="entry name" value="ATP12-like"/>
    <property type="match status" value="1"/>
</dbReference>
<dbReference type="Gene3D" id="1.10.3580.10">
    <property type="entry name" value="ATP12 ATPase"/>
    <property type="match status" value="1"/>
</dbReference>
<dbReference type="InterPro" id="IPR042272">
    <property type="entry name" value="ATP12_ATP_synth-F1-assembly_N"/>
</dbReference>
<evidence type="ECO:0000313" key="4">
    <source>
        <dbReference type="EMBL" id="AVX04416.1"/>
    </source>
</evidence>
<dbReference type="SUPFAM" id="SSF160909">
    <property type="entry name" value="ATP12-like"/>
    <property type="match status" value="1"/>
</dbReference>
<keyword evidence="2" id="KW-0809">Transit peptide</keyword>
<dbReference type="Pfam" id="PF07542">
    <property type="entry name" value="ATP12"/>
    <property type="match status" value="1"/>
</dbReference>
<protein>
    <submittedName>
        <fullName evidence="4">ATP synthase mitochondrial F1 complex assembly factor</fullName>
    </submittedName>
</protein>
<keyword evidence="5" id="KW-1185">Reference proteome</keyword>
<dbReference type="PANTHER" id="PTHR21013:SF10">
    <property type="entry name" value="ATP SYNTHASE MITOCHONDRIAL F1 COMPLEX ASSEMBLY FACTOR 2"/>
    <property type="match status" value="1"/>
</dbReference>
<dbReference type="GO" id="GO:0043461">
    <property type="term" value="P:proton-transporting ATP synthase complex assembly"/>
    <property type="evidence" value="ECO:0007669"/>
    <property type="project" value="InterPro"/>
</dbReference>
<evidence type="ECO:0000256" key="1">
    <source>
        <dbReference type="ARBA" id="ARBA00008231"/>
    </source>
</evidence>
<dbReference type="EMBL" id="CP021330">
    <property type="protein sequence ID" value="AVX04416.1"/>
    <property type="molecule type" value="Genomic_DNA"/>
</dbReference>
<dbReference type="InterPro" id="IPR023335">
    <property type="entry name" value="ATP12_ortho_dom_sf"/>
</dbReference>
<sequence>MREILKEAEAHINDGYGRAQEHAKQPLPKRFYKEVSTDELDGQHRVLLDGKPIKTPGKKTVGFPDPNLAQLVADEWAAVEEKIDPAKMPLTRICNTIVESGDEYLAPVRAELLKYAANDLLFYRAEGPDSLVELQRQHWDAPLQVFEREHGATFKLAAGVMHVAQPQASLEKIGALINRYGLYSAFAAMSITSITGSALLAIGLREGHFDAEQVWTAAYVDEDYQASQWGEDDQAMAARAYKRKDFDAAAQLFDLLNPEV</sequence>
<keyword evidence="3" id="KW-0143">Chaperone</keyword>
<evidence type="ECO:0000256" key="2">
    <source>
        <dbReference type="ARBA" id="ARBA00022946"/>
    </source>
</evidence>
<proteinExistence type="inferred from homology"/>
<dbReference type="AlphaFoldDB" id="A0A2R4MEV2"/>
<dbReference type="InterPro" id="IPR011419">
    <property type="entry name" value="ATP12_ATP_synth-F1-assembly"/>
</dbReference>
<organism evidence="4 5">
    <name type="scientific">Maritalea myrionectae</name>
    <dbReference type="NCBI Taxonomy" id="454601"/>
    <lineage>
        <taxon>Bacteria</taxon>
        <taxon>Pseudomonadati</taxon>
        <taxon>Pseudomonadota</taxon>
        <taxon>Alphaproteobacteria</taxon>
        <taxon>Hyphomicrobiales</taxon>
        <taxon>Devosiaceae</taxon>
        <taxon>Maritalea</taxon>
    </lineage>
</organism>